<feature type="region of interest" description="Disordered" evidence="9">
    <location>
        <begin position="1"/>
        <end position="39"/>
    </location>
</feature>
<keyword evidence="4" id="KW-1005">Bacterial flagellum biogenesis</keyword>
<name>A0ABQ1TDV6_9GAMM</name>
<feature type="compositionally biased region" description="Low complexity" evidence="9">
    <location>
        <begin position="17"/>
        <end position="32"/>
    </location>
</feature>
<protein>
    <recommendedName>
        <fullName evidence="2">Negative regulator of flagellin synthesis</fullName>
    </recommendedName>
    <alternativeName>
        <fullName evidence="8">Anti-sigma-28 factor</fullName>
    </alternativeName>
</protein>
<accession>A0ABQ1TDV6</accession>
<keyword evidence="5" id="KW-0805">Transcription regulation</keyword>
<keyword evidence="3" id="KW-0678">Repressor</keyword>
<dbReference type="InterPro" id="IPR031316">
    <property type="entry name" value="FlgM_C"/>
</dbReference>
<evidence type="ECO:0000256" key="5">
    <source>
        <dbReference type="ARBA" id="ARBA00023015"/>
    </source>
</evidence>
<reference evidence="12" key="1">
    <citation type="journal article" date="2019" name="Int. J. Syst. Evol. Microbiol.">
        <title>The Global Catalogue of Microorganisms (GCM) 10K type strain sequencing project: providing services to taxonomists for standard genome sequencing and annotation.</title>
        <authorList>
            <consortium name="The Broad Institute Genomics Platform"/>
            <consortium name="The Broad Institute Genome Sequencing Center for Infectious Disease"/>
            <person name="Wu L."/>
            <person name="Ma J."/>
        </authorList>
    </citation>
    <scope>NUCLEOTIDE SEQUENCE [LARGE SCALE GENOMIC DNA]</scope>
    <source>
        <strain evidence="12">CGMCC 1.16033</strain>
    </source>
</reference>
<evidence type="ECO:0000256" key="7">
    <source>
        <dbReference type="ARBA" id="ARBA00024739"/>
    </source>
</evidence>
<evidence type="ECO:0000256" key="6">
    <source>
        <dbReference type="ARBA" id="ARBA00023163"/>
    </source>
</evidence>
<dbReference type="Pfam" id="PF04316">
    <property type="entry name" value="FlgM"/>
    <property type="match status" value="1"/>
</dbReference>
<comment type="caution">
    <text evidence="11">The sequence shown here is derived from an EMBL/GenBank/DDBJ whole genome shotgun (WGS) entry which is preliminary data.</text>
</comment>
<dbReference type="InterPro" id="IPR035890">
    <property type="entry name" value="Anti-sigma-28_factor_FlgM_sf"/>
</dbReference>
<evidence type="ECO:0000256" key="2">
    <source>
        <dbReference type="ARBA" id="ARBA00017823"/>
    </source>
</evidence>
<keyword evidence="12" id="KW-1185">Reference proteome</keyword>
<evidence type="ECO:0000313" key="11">
    <source>
        <dbReference type="EMBL" id="GGE89948.1"/>
    </source>
</evidence>
<evidence type="ECO:0000256" key="1">
    <source>
        <dbReference type="ARBA" id="ARBA00005322"/>
    </source>
</evidence>
<dbReference type="RefSeq" id="WP_100144408.1">
    <property type="nucleotide sequence ID" value="NZ_AP024618.1"/>
</dbReference>
<dbReference type="InterPro" id="IPR007412">
    <property type="entry name" value="FlgM"/>
</dbReference>
<sequence length="94" mass="10595">MEITHRLHTVVSDNGVTAANRRQRQQTTASTTEQDKVSPEYHWLNQAQAQLAQESEVDQLKVAELRQALQQGSFELDVEAMATAMLQQHGKHAK</sequence>
<feature type="domain" description="Anti-sigma-28 factor FlgM C-terminal" evidence="10">
    <location>
        <begin position="37"/>
        <end position="87"/>
    </location>
</feature>
<organism evidence="11 12">
    <name type="scientific">Shewanella carassii</name>
    <dbReference type="NCBI Taxonomy" id="1987584"/>
    <lineage>
        <taxon>Bacteria</taxon>
        <taxon>Pseudomonadati</taxon>
        <taxon>Pseudomonadota</taxon>
        <taxon>Gammaproteobacteria</taxon>
        <taxon>Alteromonadales</taxon>
        <taxon>Shewanellaceae</taxon>
        <taxon>Shewanella</taxon>
    </lineage>
</organism>
<evidence type="ECO:0000313" key="12">
    <source>
        <dbReference type="Proteomes" id="UP000606498"/>
    </source>
</evidence>
<proteinExistence type="inferred from homology"/>
<evidence type="ECO:0000256" key="3">
    <source>
        <dbReference type="ARBA" id="ARBA00022491"/>
    </source>
</evidence>
<dbReference type="SUPFAM" id="SSF101498">
    <property type="entry name" value="Anti-sigma factor FlgM"/>
    <property type="match status" value="1"/>
</dbReference>
<comment type="function">
    <text evidence="7">Responsible for the coupling of flagellin expression to flagellar assembly by preventing expression of the flagellin genes when a component of the middle class of proteins is defective. It negatively regulates flagellar genes by inhibiting the activity of FliA by directly binding to FliA.</text>
</comment>
<gene>
    <name evidence="11" type="ORF">GCM10011520_32990</name>
</gene>
<dbReference type="NCBIfam" id="TIGR03824">
    <property type="entry name" value="FlgM_jcvi"/>
    <property type="match status" value="1"/>
</dbReference>
<keyword evidence="6" id="KW-0804">Transcription</keyword>
<comment type="similarity">
    <text evidence="1">Belongs to the FlgM family.</text>
</comment>
<evidence type="ECO:0000256" key="9">
    <source>
        <dbReference type="SAM" id="MobiDB-lite"/>
    </source>
</evidence>
<dbReference type="EMBL" id="BMKO01000010">
    <property type="protein sequence ID" value="GGE89948.1"/>
    <property type="molecule type" value="Genomic_DNA"/>
</dbReference>
<evidence type="ECO:0000256" key="8">
    <source>
        <dbReference type="ARBA" id="ARBA00030117"/>
    </source>
</evidence>
<evidence type="ECO:0000256" key="4">
    <source>
        <dbReference type="ARBA" id="ARBA00022795"/>
    </source>
</evidence>
<dbReference type="Proteomes" id="UP000606498">
    <property type="component" value="Unassembled WGS sequence"/>
</dbReference>
<evidence type="ECO:0000259" key="10">
    <source>
        <dbReference type="Pfam" id="PF04316"/>
    </source>
</evidence>